<dbReference type="Proteomes" id="UP000183376">
    <property type="component" value="Chromosome I"/>
</dbReference>
<reference evidence="2 3" key="1">
    <citation type="submission" date="2016-10" db="EMBL/GenBank/DDBJ databases">
        <authorList>
            <person name="de Groot N.N."/>
        </authorList>
    </citation>
    <scope>NUCLEOTIDE SEQUENCE [LARGE SCALE GENOMIC DNA]</scope>
    <source>
        <strain evidence="2 3">DSM 44149</strain>
    </source>
</reference>
<gene>
    <name evidence="2" type="ORF">SAMN04489726_0114</name>
</gene>
<evidence type="ECO:0000313" key="2">
    <source>
        <dbReference type="EMBL" id="SDM16482.1"/>
    </source>
</evidence>
<accession>A0A1G9QZK9</accession>
<feature type="compositionally biased region" description="Polar residues" evidence="1">
    <location>
        <begin position="136"/>
        <end position="157"/>
    </location>
</feature>
<feature type="compositionally biased region" description="Low complexity" evidence="1">
    <location>
        <begin position="163"/>
        <end position="176"/>
    </location>
</feature>
<protein>
    <submittedName>
        <fullName evidence="2">Uncharacterized protein</fullName>
    </submittedName>
</protein>
<name>A0A1G9QZK9_ALLAB</name>
<dbReference type="EMBL" id="LT629701">
    <property type="protein sequence ID" value="SDM16482.1"/>
    <property type="molecule type" value="Genomic_DNA"/>
</dbReference>
<evidence type="ECO:0000256" key="1">
    <source>
        <dbReference type="SAM" id="MobiDB-lite"/>
    </source>
</evidence>
<dbReference type="AlphaFoldDB" id="A0A1G9QZK9"/>
<keyword evidence="3" id="KW-1185">Reference proteome</keyword>
<organism evidence="2 3">
    <name type="scientific">Allokutzneria albata</name>
    <name type="common">Kibdelosporangium albatum</name>
    <dbReference type="NCBI Taxonomy" id="211114"/>
    <lineage>
        <taxon>Bacteria</taxon>
        <taxon>Bacillati</taxon>
        <taxon>Actinomycetota</taxon>
        <taxon>Actinomycetes</taxon>
        <taxon>Pseudonocardiales</taxon>
        <taxon>Pseudonocardiaceae</taxon>
        <taxon>Allokutzneria</taxon>
    </lineage>
</organism>
<proteinExistence type="predicted"/>
<feature type="region of interest" description="Disordered" evidence="1">
    <location>
        <begin position="136"/>
        <end position="221"/>
    </location>
</feature>
<sequence>MKNHTGNRAPLRKASMPWKNTEIRISTGTPTSAGHATQLCQLGLRSTYSTGLLVSSWPWVTASKQTPDFRVYAPSTAAPCRIEMSRFEVPPMASCGSTQVLMTAISANGTRVATEVRLPTTLRISAMVAAPAVGMSPNSAPAATSVHAQSPGQTLNPNKRCRPSSTDSSGSTDPSSNVTGRGSPPARPRSATTPPYSFPGQSCRAAVRTTVQRSRRTQDRR</sequence>
<evidence type="ECO:0000313" key="3">
    <source>
        <dbReference type="Proteomes" id="UP000183376"/>
    </source>
</evidence>